<comment type="caution">
    <text evidence="3">The sequence shown here is derived from an EMBL/GenBank/DDBJ whole genome shotgun (WGS) entry which is preliminary data.</text>
</comment>
<evidence type="ECO:0000313" key="3">
    <source>
        <dbReference type="EMBL" id="KAI5075864.1"/>
    </source>
</evidence>
<dbReference type="AlphaFoldDB" id="A0A9D4ZHP7"/>
<evidence type="ECO:0000259" key="2">
    <source>
        <dbReference type="Pfam" id="PF13837"/>
    </source>
</evidence>
<dbReference type="EMBL" id="JABFUD020000009">
    <property type="protein sequence ID" value="KAI5075864.1"/>
    <property type="molecule type" value="Genomic_DNA"/>
</dbReference>
<accession>A0A9D4ZHP7</accession>
<dbReference type="Gene3D" id="1.10.10.60">
    <property type="entry name" value="Homeodomain-like"/>
    <property type="match status" value="1"/>
</dbReference>
<evidence type="ECO:0000256" key="1">
    <source>
        <dbReference type="SAM" id="MobiDB-lite"/>
    </source>
</evidence>
<dbReference type="Pfam" id="PF13837">
    <property type="entry name" value="Myb_DNA-bind_4"/>
    <property type="match status" value="1"/>
</dbReference>
<dbReference type="InterPro" id="IPR044822">
    <property type="entry name" value="Myb_DNA-bind_4"/>
</dbReference>
<gene>
    <name evidence="3" type="ORF">GOP47_0009940</name>
</gene>
<feature type="domain" description="Myb/SANT-like DNA-binding" evidence="2">
    <location>
        <begin position="143"/>
        <end position="233"/>
    </location>
</feature>
<organism evidence="3 4">
    <name type="scientific">Adiantum capillus-veneris</name>
    <name type="common">Maidenhair fern</name>
    <dbReference type="NCBI Taxonomy" id="13818"/>
    <lineage>
        <taxon>Eukaryota</taxon>
        <taxon>Viridiplantae</taxon>
        <taxon>Streptophyta</taxon>
        <taxon>Embryophyta</taxon>
        <taxon>Tracheophyta</taxon>
        <taxon>Polypodiopsida</taxon>
        <taxon>Polypodiidae</taxon>
        <taxon>Polypodiales</taxon>
        <taxon>Pteridineae</taxon>
        <taxon>Pteridaceae</taxon>
        <taxon>Vittarioideae</taxon>
        <taxon>Adiantum</taxon>
    </lineage>
</organism>
<dbReference type="Proteomes" id="UP000886520">
    <property type="component" value="Chromosome 9"/>
</dbReference>
<evidence type="ECO:0000313" key="4">
    <source>
        <dbReference type="Proteomes" id="UP000886520"/>
    </source>
</evidence>
<feature type="compositionally biased region" description="Low complexity" evidence="1">
    <location>
        <begin position="46"/>
        <end position="58"/>
    </location>
</feature>
<proteinExistence type="predicted"/>
<name>A0A9D4ZHP7_ADICA</name>
<protein>
    <recommendedName>
        <fullName evidence="2">Myb/SANT-like DNA-binding domain-containing protein</fullName>
    </recommendedName>
</protein>
<feature type="compositionally biased region" description="Polar residues" evidence="1">
    <location>
        <begin position="15"/>
        <end position="29"/>
    </location>
</feature>
<sequence>MDPSQHLESQKNVDDNASQNVFSQPSYYSFTPPPFTMPPHGFTAMLASPSPSSPFLFKPSPPPCAPPLRHKPMHVESGPSPNDSSHQSTKGCTKPSTKKALHLGGEDVQEIAPTAPSKKARVSKKKGIVELEADKDIIQKSKDQWKDIWVDQLIHVREGMHEEFNNPQKQGINLWAKVVARLASTYHDFDKDSEACRKKWGFVLGQYRLDKAHNATSGNDRKYTCKWYDVVDEYYHDRASVKCVSRASSTTHENTKMSEVPGEEDSKASQIKIQATTTTNGKRSTPKVEESLAQMADTGRALLDHLKDNSNRQEALENKHLDLLVSFHDTMAGFLKHVNNDNN</sequence>
<feature type="compositionally biased region" description="Polar residues" evidence="1">
    <location>
        <begin position="79"/>
        <end position="95"/>
    </location>
</feature>
<dbReference type="OrthoDB" id="1939485at2759"/>
<reference evidence="3" key="1">
    <citation type="submission" date="2021-01" db="EMBL/GenBank/DDBJ databases">
        <title>Adiantum capillus-veneris genome.</title>
        <authorList>
            <person name="Fang Y."/>
            <person name="Liao Q."/>
        </authorList>
    </citation>
    <scope>NUCLEOTIDE SEQUENCE</scope>
    <source>
        <strain evidence="3">H3</strain>
        <tissue evidence="3">Leaf</tissue>
    </source>
</reference>
<keyword evidence="4" id="KW-1185">Reference proteome</keyword>
<feature type="region of interest" description="Disordered" evidence="1">
    <location>
        <begin position="1"/>
        <end position="124"/>
    </location>
</feature>